<evidence type="ECO:0000256" key="3">
    <source>
        <dbReference type="SAM" id="Phobius"/>
    </source>
</evidence>
<keyword evidence="3" id="KW-0472">Membrane</keyword>
<dbReference type="Gene3D" id="3.40.190.10">
    <property type="entry name" value="Periplasmic binding protein-like II"/>
    <property type="match status" value="2"/>
</dbReference>
<reference evidence="5 6" key="1">
    <citation type="journal article" date="2020" name="ISME J.">
        <title>Comparative genomics reveals insights into cyanobacterial evolution and habitat adaptation.</title>
        <authorList>
            <person name="Chen M.Y."/>
            <person name="Teng W.K."/>
            <person name="Zhao L."/>
            <person name="Hu C.X."/>
            <person name="Zhou Y.K."/>
            <person name="Han B.P."/>
            <person name="Song L.R."/>
            <person name="Shu W.S."/>
        </authorList>
    </citation>
    <scope>NUCLEOTIDE SEQUENCE [LARGE SCALE GENOMIC DNA]</scope>
    <source>
        <strain evidence="5 6">FACHB-1050</strain>
    </source>
</reference>
<gene>
    <name evidence="5" type="ORF">H6G05_23810</name>
</gene>
<comment type="caution">
    <text evidence="5">The sequence shown here is derived from an EMBL/GenBank/DDBJ whole genome shotgun (WGS) entry which is preliminary data.</text>
</comment>
<name>A0ABR8CHR0_9CYAN</name>
<dbReference type="RefSeq" id="WP_190582277.1">
    <property type="nucleotide sequence ID" value="NZ_CAWPQU010000066.1"/>
</dbReference>
<dbReference type="CDD" id="cd13653">
    <property type="entry name" value="PBP2_phosphate_like_1"/>
    <property type="match status" value="1"/>
</dbReference>
<evidence type="ECO:0000256" key="2">
    <source>
        <dbReference type="SAM" id="MobiDB-lite"/>
    </source>
</evidence>
<accession>A0ABR8CHR0</accession>
<organism evidence="5 6">
    <name type="scientific">Phormidium tenue FACHB-1050</name>
    <dbReference type="NCBI Taxonomy" id="2692857"/>
    <lineage>
        <taxon>Bacteria</taxon>
        <taxon>Bacillati</taxon>
        <taxon>Cyanobacteriota</taxon>
        <taxon>Cyanophyceae</taxon>
        <taxon>Oscillatoriophycideae</taxon>
        <taxon>Oscillatoriales</taxon>
        <taxon>Oscillatoriaceae</taxon>
        <taxon>Phormidium</taxon>
    </lineage>
</organism>
<dbReference type="InterPro" id="IPR024370">
    <property type="entry name" value="PBP_domain"/>
</dbReference>
<feature type="transmembrane region" description="Helical" evidence="3">
    <location>
        <begin position="7"/>
        <end position="28"/>
    </location>
</feature>
<evidence type="ECO:0000259" key="4">
    <source>
        <dbReference type="Pfam" id="PF12849"/>
    </source>
</evidence>
<keyword evidence="1" id="KW-0732">Signal</keyword>
<keyword evidence="3" id="KW-0812">Transmembrane</keyword>
<keyword evidence="3" id="KW-1133">Transmembrane helix</keyword>
<evidence type="ECO:0000313" key="6">
    <source>
        <dbReference type="Proteomes" id="UP000618445"/>
    </source>
</evidence>
<feature type="domain" description="PBP" evidence="4">
    <location>
        <begin position="68"/>
        <end position="308"/>
    </location>
</feature>
<dbReference type="InterPro" id="IPR050811">
    <property type="entry name" value="Phosphate_ABC_transporter"/>
</dbReference>
<feature type="compositionally biased region" description="Polar residues" evidence="2">
    <location>
        <begin position="37"/>
        <end position="51"/>
    </location>
</feature>
<evidence type="ECO:0000313" key="5">
    <source>
        <dbReference type="EMBL" id="MBD2319851.1"/>
    </source>
</evidence>
<sequence length="323" mass="34206">MSQGKETTVLVLSLLVTAGIAGGGYWFFSQPKSAVVSPTASPEVSPQATIGTTTPTPTTSLNFDTSLPNPTILAIDGSTAMVALVKDLRNAYSQINPNIPSTYGIPDGNPTGSNQGLKNLIDGNVAIAATSRPLKAAEAQAGIQLVPIAKDAIAVFVGINNPFKGNLTKDQVRDIYQGKITNWSQVGGANQPIRVINRATTSGTREAFQDLVLLGQGFPPDSPNFITWKQDETTAILRDIGDNGISYATVSQVEKQEIVRIVAIDGVVPTDVNAVKAGKYPISRNLFLGVKKTTSPASKQFIEFALSPQGQQIIQRLGFISVQ</sequence>
<dbReference type="EMBL" id="JACJQY010000069">
    <property type="protein sequence ID" value="MBD2319851.1"/>
    <property type="molecule type" value="Genomic_DNA"/>
</dbReference>
<evidence type="ECO:0000256" key="1">
    <source>
        <dbReference type="ARBA" id="ARBA00022729"/>
    </source>
</evidence>
<dbReference type="Pfam" id="PF12849">
    <property type="entry name" value="PBP_like_2"/>
    <property type="match status" value="1"/>
</dbReference>
<dbReference type="PANTHER" id="PTHR30570:SF1">
    <property type="entry name" value="PHOSPHATE-BINDING PROTEIN PSTS"/>
    <property type="match status" value="1"/>
</dbReference>
<feature type="region of interest" description="Disordered" evidence="2">
    <location>
        <begin position="37"/>
        <end position="62"/>
    </location>
</feature>
<protein>
    <submittedName>
        <fullName evidence="5">Phosphate ABC transporter substrate-binding protein</fullName>
    </submittedName>
</protein>
<dbReference type="Proteomes" id="UP000618445">
    <property type="component" value="Unassembled WGS sequence"/>
</dbReference>
<dbReference type="SUPFAM" id="SSF53850">
    <property type="entry name" value="Periplasmic binding protein-like II"/>
    <property type="match status" value="1"/>
</dbReference>
<keyword evidence="6" id="KW-1185">Reference proteome</keyword>
<proteinExistence type="predicted"/>
<dbReference type="PANTHER" id="PTHR30570">
    <property type="entry name" value="PERIPLASMIC PHOSPHATE BINDING COMPONENT OF PHOSPHATE ABC TRANSPORTER"/>
    <property type="match status" value="1"/>
</dbReference>